<keyword evidence="2" id="KW-1185">Reference proteome</keyword>
<organism evidence="1 2">
    <name type="scientific">Mycena metata</name>
    <dbReference type="NCBI Taxonomy" id="1033252"/>
    <lineage>
        <taxon>Eukaryota</taxon>
        <taxon>Fungi</taxon>
        <taxon>Dikarya</taxon>
        <taxon>Basidiomycota</taxon>
        <taxon>Agaricomycotina</taxon>
        <taxon>Agaricomycetes</taxon>
        <taxon>Agaricomycetidae</taxon>
        <taxon>Agaricales</taxon>
        <taxon>Marasmiineae</taxon>
        <taxon>Mycenaceae</taxon>
        <taxon>Mycena</taxon>
    </lineage>
</organism>
<evidence type="ECO:0000313" key="1">
    <source>
        <dbReference type="EMBL" id="KAJ7740539.1"/>
    </source>
</evidence>
<gene>
    <name evidence="1" type="ORF">B0H16DRAFT_1267217</name>
</gene>
<feature type="non-terminal residue" evidence="1">
    <location>
        <position position="57"/>
    </location>
</feature>
<evidence type="ECO:0000313" key="2">
    <source>
        <dbReference type="Proteomes" id="UP001215598"/>
    </source>
</evidence>
<sequence>TQFPPSPASEEALHRILTLSSEAVQPDRFLEAGCAVCGRLTSLHELTRLSTFAGNLD</sequence>
<proteinExistence type="predicted"/>
<protein>
    <submittedName>
        <fullName evidence="1">Uncharacterized protein</fullName>
    </submittedName>
</protein>
<name>A0AAD7N1R0_9AGAR</name>
<dbReference type="Proteomes" id="UP001215598">
    <property type="component" value="Unassembled WGS sequence"/>
</dbReference>
<dbReference type="EMBL" id="JARKIB010000102">
    <property type="protein sequence ID" value="KAJ7740539.1"/>
    <property type="molecule type" value="Genomic_DNA"/>
</dbReference>
<feature type="non-terminal residue" evidence="1">
    <location>
        <position position="1"/>
    </location>
</feature>
<comment type="caution">
    <text evidence="1">The sequence shown here is derived from an EMBL/GenBank/DDBJ whole genome shotgun (WGS) entry which is preliminary data.</text>
</comment>
<reference evidence="1" key="1">
    <citation type="submission" date="2023-03" db="EMBL/GenBank/DDBJ databases">
        <title>Massive genome expansion in bonnet fungi (Mycena s.s.) driven by repeated elements and novel gene families across ecological guilds.</title>
        <authorList>
            <consortium name="Lawrence Berkeley National Laboratory"/>
            <person name="Harder C.B."/>
            <person name="Miyauchi S."/>
            <person name="Viragh M."/>
            <person name="Kuo A."/>
            <person name="Thoen E."/>
            <person name="Andreopoulos B."/>
            <person name="Lu D."/>
            <person name="Skrede I."/>
            <person name="Drula E."/>
            <person name="Henrissat B."/>
            <person name="Morin E."/>
            <person name="Kohler A."/>
            <person name="Barry K."/>
            <person name="LaButti K."/>
            <person name="Morin E."/>
            <person name="Salamov A."/>
            <person name="Lipzen A."/>
            <person name="Mereny Z."/>
            <person name="Hegedus B."/>
            <person name="Baldrian P."/>
            <person name="Stursova M."/>
            <person name="Weitz H."/>
            <person name="Taylor A."/>
            <person name="Grigoriev I.V."/>
            <person name="Nagy L.G."/>
            <person name="Martin F."/>
            <person name="Kauserud H."/>
        </authorList>
    </citation>
    <scope>NUCLEOTIDE SEQUENCE</scope>
    <source>
        <strain evidence="1">CBHHK182m</strain>
    </source>
</reference>
<accession>A0AAD7N1R0</accession>
<dbReference type="AlphaFoldDB" id="A0AAD7N1R0"/>